<evidence type="ECO:0000256" key="1">
    <source>
        <dbReference type="SAM" id="Phobius"/>
    </source>
</evidence>
<feature type="transmembrane region" description="Helical" evidence="1">
    <location>
        <begin position="80"/>
        <end position="100"/>
    </location>
</feature>
<sequence>MDDRVKLHMQLLSFGITAGLIGGVINFLVAPLFAELHILSLFGVNISPTFSKAGLYHNGFWGALWGVAFMVPWHKYFGSWSLRAFIIGLLPAAVQLFLIFPLSGAGFGGISLGICMPLFVILFNTIFFSFPGYAWFTLTGLDSDATPEWMAL</sequence>
<keyword evidence="1" id="KW-0472">Membrane</keyword>
<comment type="caution">
    <text evidence="2">The sequence shown here is derived from an EMBL/GenBank/DDBJ whole genome shotgun (WGS) entry which is preliminary data.</text>
</comment>
<dbReference type="Proteomes" id="UP001485043">
    <property type="component" value="Unassembled WGS sequence"/>
</dbReference>
<organism evidence="2 3">
    <name type="scientific">Apatococcus fuscideae</name>
    <dbReference type="NCBI Taxonomy" id="2026836"/>
    <lineage>
        <taxon>Eukaryota</taxon>
        <taxon>Viridiplantae</taxon>
        <taxon>Chlorophyta</taxon>
        <taxon>core chlorophytes</taxon>
        <taxon>Trebouxiophyceae</taxon>
        <taxon>Chlorellales</taxon>
        <taxon>Chlorellaceae</taxon>
        <taxon>Apatococcus</taxon>
    </lineage>
</organism>
<name>A0AAW1SLA1_9CHLO</name>
<gene>
    <name evidence="2" type="ORF">WJX84_011101</name>
</gene>
<proteinExistence type="predicted"/>
<reference evidence="2 3" key="1">
    <citation type="journal article" date="2024" name="Nat. Commun.">
        <title>Phylogenomics reveals the evolutionary origins of lichenization in chlorophyte algae.</title>
        <authorList>
            <person name="Puginier C."/>
            <person name="Libourel C."/>
            <person name="Otte J."/>
            <person name="Skaloud P."/>
            <person name="Haon M."/>
            <person name="Grisel S."/>
            <person name="Petersen M."/>
            <person name="Berrin J.G."/>
            <person name="Delaux P.M."/>
            <person name="Dal Grande F."/>
            <person name="Keller J."/>
        </authorList>
    </citation>
    <scope>NUCLEOTIDE SEQUENCE [LARGE SCALE GENOMIC DNA]</scope>
    <source>
        <strain evidence="2 3">SAG 2523</strain>
    </source>
</reference>
<dbReference type="AlphaFoldDB" id="A0AAW1SLA1"/>
<keyword evidence="3" id="KW-1185">Reference proteome</keyword>
<keyword evidence="1" id="KW-0812">Transmembrane</keyword>
<feature type="transmembrane region" description="Helical" evidence="1">
    <location>
        <begin position="12"/>
        <end position="34"/>
    </location>
</feature>
<dbReference type="EMBL" id="JALJOV010001455">
    <property type="protein sequence ID" value="KAK9847605.1"/>
    <property type="molecule type" value="Genomic_DNA"/>
</dbReference>
<accession>A0AAW1SLA1</accession>
<protein>
    <submittedName>
        <fullName evidence="2">Uncharacterized protein</fullName>
    </submittedName>
</protein>
<feature type="transmembrane region" description="Helical" evidence="1">
    <location>
        <begin position="54"/>
        <end position="73"/>
    </location>
</feature>
<evidence type="ECO:0000313" key="2">
    <source>
        <dbReference type="EMBL" id="KAK9847605.1"/>
    </source>
</evidence>
<feature type="transmembrane region" description="Helical" evidence="1">
    <location>
        <begin position="106"/>
        <end position="128"/>
    </location>
</feature>
<keyword evidence="1" id="KW-1133">Transmembrane helix</keyword>
<evidence type="ECO:0000313" key="3">
    <source>
        <dbReference type="Proteomes" id="UP001485043"/>
    </source>
</evidence>